<comment type="caution">
    <text evidence="1">The sequence shown here is derived from an EMBL/GenBank/DDBJ whole genome shotgun (WGS) entry which is preliminary data.</text>
</comment>
<keyword evidence="1" id="KW-0808">Transferase</keyword>
<organism evidence="1 2">
    <name type="scientific">Paenibacillus chungangensis</name>
    <dbReference type="NCBI Taxonomy" id="696535"/>
    <lineage>
        <taxon>Bacteria</taxon>
        <taxon>Bacillati</taxon>
        <taxon>Bacillota</taxon>
        <taxon>Bacilli</taxon>
        <taxon>Bacillales</taxon>
        <taxon>Paenibacillaceae</taxon>
        <taxon>Paenibacillus</taxon>
    </lineage>
</organism>
<evidence type="ECO:0000313" key="1">
    <source>
        <dbReference type="EMBL" id="MFD0961889.1"/>
    </source>
</evidence>
<dbReference type="Gene3D" id="3.40.50.150">
    <property type="entry name" value="Vaccinia Virus protein VP39"/>
    <property type="match status" value="1"/>
</dbReference>
<accession>A0ABW3HWI7</accession>
<dbReference type="EC" id="2.1.1.-" evidence="1"/>
<dbReference type="Pfam" id="PF05711">
    <property type="entry name" value="TylF"/>
    <property type="match status" value="1"/>
</dbReference>
<dbReference type="InterPro" id="IPR008884">
    <property type="entry name" value="TylF_MeTrfase"/>
</dbReference>
<evidence type="ECO:0000313" key="2">
    <source>
        <dbReference type="Proteomes" id="UP001596989"/>
    </source>
</evidence>
<dbReference type="InterPro" id="IPR029063">
    <property type="entry name" value="SAM-dependent_MTases_sf"/>
</dbReference>
<keyword evidence="1" id="KW-0489">Methyltransferase</keyword>
<dbReference type="GO" id="GO:0008168">
    <property type="term" value="F:methyltransferase activity"/>
    <property type="evidence" value="ECO:0007669"/>
    <property type="project" value="UniProtKB-KW"/>
</dbReference>
<dbReference type="GO" id="GO:0032259">
    <property type="term" value="P:methylation"/>
    <property type="evidence" value="ECO:0007669"/>
    <property type="project" value="UniProtKB-KW"/>
</dbReference>
<dbReference type="SUPFAM" id="SSF53335">
    <property type="entry name" value="S-adenosyl-L-methionine-dependent methyltransferases"/>
    <property type="match status" value="1"/>
</dbReference>
<protein>
    <submittedName>
        <fullName evidence="1">TylF/MycF/NovP-related O-methyltransferase</fullName>
        <ecNumber evidence="1">2.1.1.-</ecNumber>
    </submittedName>
</protein>
<dbReference type="Proteomes" id="UP001596989">
    <property type="component" value="Unassembled WGS sequence"/>
</dbReference>
<keyword evidence="2" id="KW-1185">Reference proteome</keyword>
<reference evidence="2" key="1">
    <citation type="journal article" date="2019" name="Int. J. Syst. Evol. Microbiol.">
        <title>The Global Catalogue of Microorganisms (GCM) 10K type strain sequencing project: providing services to taxonomists for standard genome sequencing and annotation.</title>
        <authorList>
            <consortium name="The Broad Institute Genomics Platform"/>
            <consortium name="The Broad Institute Genome Sequencing Center for Infectious Disease"/>
            <person name="Wu L."/>
            <person name="Ma J."/>
        </authorList>
    </citation>
    <scope>NUCLEOTIDE SEQUENCE [LARGE SCALE GENOMIC DNA]</scope>
    <source>
        <strain evidence="2">CCUG 59129</strain>
    </source>
</reference>
<dbReference type="RefSeq" id="WP_377567886.1">
    <property type="nucleotide sequence ID" value="NZ_JBHTJZ010000068.1"/>
</dbReference>
<proteinExistence type="predicted"/>
<dbReference type="PANTHER" id="PTHR40036:SF1">
    <property type="entry name" value="MACROCIN O-METHYLTRANSFERASE"/>
    <property type="match status" value="1"/>
</dbReference>
<dbReference type="EMBL" id="JBHTJZ010000068">
    <property type="protein sequence ID" value="MFD0961889.1"/>
    <property type="molecule type" value="Genomic_DNA"/>
</dbReference>
<name>A0ABW3HWI7_9BACL</name>
<sequence length="226" mass="26016">MERRLSVIITLPDFTKSFEYENNFYLSCDITRMSKMMAHYELFKMANDLPGAIIECGVFKGASLLRFAMYRELLSSPFSKKIIGFDIFGKFPETNFQDDIQFREKFIAGAGEDSISVDQLYEVLSHKGINKQIELVSGDITKTVPDYVKQHPELKISVLNLDTDIYEPSITILEHLYPRLVKGGILIMDDYGTFPGETKAVDDYFKHQDVEIRKFPFAMTPCYLIK</sequence>
<gene>
    <name evidence="1" type="ORF">ACFQ2I_21355</name>
</gene>
<dbReference type="PANTHER" id="PTHR40036">
    <property type="entry name" value="MACROCIN O-METHYLTRANSFERASE"/>
    <property type="match status" value="1"/>
</dbReference>